<proteinExistence type="predicted"/>
<organism evidence="3 4">
    <name type="scientific">Acrobeloides nanus</name>
    <dbReference type="NCBI Taxonomy" id="290746"/>
    <lineage>
        <taxon>Eukaryota</taxon>
        <taxon>Metazoa</taxon>
        <taxon>Ecdysozoa</taxon>
        <taxon>Nematoda</taxon>
        <taxon>Chromadorea</taxon>
        <taxon>Rhabditida</taxon>
        <taxon>Tylenchina</taxon>
        <taxon>Cephalobomorpha</taxon>
        <taxon>Cephaloboidea</taxon>
        <taxon>Cephalobidae</taxon>
        <taxon>Acrobeloides</taxon>
    </lineage>
</organism>
<evidence type="ECO:0000313" key="4">
    <source>
        <dbReference type="WBParaSite" id="ACRNAN_scaffold1584.g22490.t1"/>
    </source>
</evidence>
<evidence type="ECO:0000256" key="1">
    <source>
        <dbReference type="SAM" id="Phobius"/>
    </source>
</evidence>
<accession>A0A914CX64</accession>
<keyword evidence="2" id="KW-0732">Signal</keyword>
<reference evidence="4" key="1">
    <citation type="submission" date="2022-11" db="UniProtKB">
        <authorList>
            <consortium name="WormBaseParasite"/>
        </authorList>
    </citation>
    <scope>IDENTIFICATION</scope>
</reference>
<feature type="signal peptide" evidence="2">
    <location>
        <begin position="1"/>
        <end position="22"/>
    </location>
</feature>
<keyword evidence="1" id="KW-0812">Transmembrane</keyword>
<keyword evidence="1" id="KW-0472">Membrane</keyword>
<feature type="transmembrane region" description="Helical" evidence="1">
    <location>
        <begin position="431"/>
        <end position="449"/>
    </location>
</feature>
<feature type="chain" id="PRO_5037667139" evidence="2">
    <location>
        <begin position="23"/>
        <end position="499"/>
    </location>
</feature>
<protein>
    <submittedName>
        <fullName evidence="4">Envelope protein</fullName>
    </submittedName>
</protein>
<evidence type="ECO:0000256" key="2">
    <source>
        <dbReference type="SAM" id="SignalP"/>
    </source>
</evidence>
<dbReference type="WBParaSite" id="ACRNAN_scaffold1584.g22490.t1">
    <property type="protein sequence ID" value="ACRNAN_scaffold1584.g22490.t1"/>
    <property type="gene ID" value="ACRNAN_scaffold1584.g22490"/>
</dbReference>
<sequence length="499" mass="58479">MVKTSLLILCLAVAFIPSRIFGAFRNVHGEQCEHMDKEACHLFGHLLLDHVFQGRAYMPTEPSRTSHIPVKISFVELFTEKSLLRRSNATSLPEDVFEVVKKHRSILISTIGDMVEEYFAEPTYIHQRFSSKNETPHALTWRLKRIPNLSSTNYKMLLNPSWNRTLLTGPRAFERTLQSEKRRMGEVFRLDMEMKTLRNDVIDAVREMIKEGRLPNAVYPQQIDQVLERHFGSEKYRNSLWSRYSFLKYVLIKARPIFYLEGVLSLELDFNDYPIDALHPVFSIKKVTFIQSETRFREWDESQCRKLVLTQELYLCERQAWNETVSFPTFDGLRARIERSVLPSYKNVRRFSSNRYIATRNPEPSHDRNMILITSNLNDRPGQFIIDESLQKRLLKEDRDVYEFVVKSVGFQIRIVDPFPADPNVDDHTRIVLGFLGFVVLSMLLLLVCKIYQSIMSGSYETNEKKTQVPHAKQDFRILEVQIPLDTKTLPLRIKDTKY</sequence>
<keyword evidence="3" id="KW-1185">Reference proteome</keyword>
<name>A0A914CX64_9BILA</name>
<dbReference type="AlphaFoldDB" id="A0A914CX64"/>
<keyword evidence="1" id="KW-1133">Transmembrane helix</keyword>
<dbReference type="Proteomes" id="UP000887540">
    <property type="component" value="Unplaced"/>
</dbReference>
<evidence type="ECO:0000313" key="3">
    <source>
        <dbReference type="Proteomes" id="UP000887540"/>
    </source>
</evidence>